<dbReference type="InterPro" id="IPR057247">
    <property type="entry name" value="CARBOXYPEPT_ZN_2"/>
</dbReference>
<dbReference type="InterPro" id="IPR003146">
    <property type="entry name" value="M14A_act_pep"/>
</dbReference>
<evidence type="ECO:0000256" key="5">
    <source>
        <dbReference type="ARBA" id="ARBA00022645"/>
    </source>
</evidence>
<dbReference type="PROSITE" id="PS51257">
    <property type="entry name" value="PROKAR_LIPOPROTEIN"/>
    <property type="match status" value="1"/>
</dbReference>
<evidence type="ECO:0000256" key="14">
    <source>
        <dbReference type="ARBA" id="ARBA00069039"/>
    </source>
</evidence>
<feature type="chain" id="PRO_5040494180" description="Zinc carboxypeptidase A 1" evidence="16">
    <location>
        <begin position="20"/>
        <end position="430"/>
    </location>
</feature>
<evidence type="ECO:0000256" key="8">
    <source>
        <dbReference type="ARBA" id="ARBA00022729"/>
    </source>
</evidence>
<evidence type="ECO:0000256" key="15">
    <source>
        <dbReference type="PROSITE-ProRule" id="PRU01379"/>
    </source>
</evidence>
<evidence type="ECO:0000256" key="10">
    <source>
        <dbReference type="ARBA" id="ARBA00022833"/>
    </source>
</evidence>
<dbReference type="GO" id="GO:0006508">
    <property type="term" value="P:proteolysis"/>
    <property type="evidence" value="ECO:0007669"/>
    <property type="project" value="UniProtKB-KW"/>
</dbReference>
<comment type="cofactor">
    <cofactor evidence="1">
        <name>Zn(2+)</name>
        <dbReference type="ChEBI" id="CHEBI:29105"/>
    </cofactor>
</comment>
<feature type="active site" description="Proton donor/acceptor" evidence="15">
    <location>
        <position position="383"/>
    </location>
</feature>
<dbReference type="Pfam" id="PF00246">
    <property type="entry name" value="Peptidase_M14"/>
    <property type="match status" value="1"/>
</dbReference>
<comment type="similarity">
    <text evidence="3 15">Belongs to the peptidase M14 family.</text>
</comment>
<keyword evidence="6" id="KW-0645">Protease</keyword>
<evidence type="ECO:0000256" key="12">
    <source>
        <dbReference type="ARBA" id="ARBA00023157"/>
    </source>
</evidence>
<dbReference type="FunFam" id="3.40.630.10:FF:000040">
    <property type="entry name" value="zinc carboxypeptidase"/>
    <property type="match status" value="1"/>
</dbReference>
<dbReference type="SUPFAM" id="SSF54897">
    <property type="entry name" value="Protease propeptides/inhibitors"/>
    <property type="match status" value="1"/>
</dbReference>
<reference evidence="18" key="2">
    <citation type="submission" date="2022-10" db="EMBL/GenBank/DDBJ databases">
        <authorList>
            <consortium name="ENA_rothamsted_submissions"/>
            <consortium name="culmorum"/>
            <person name="King R."/>
        </authorList>
    </citation>
    <scope>NUCLEOTIDE SEQUENCE</scope>
</reference>
<proteinExistence type="inferred from homology"/>
<evidence type="ECO:0000256" key="13">
    <source>
        <dbReference type="ARBA" id="ARBA00057299"/>
    </source>
</evidence>
<evidence type="ECO:0000313" key="19">
    <source>
        <dbReference type="Proteomes" id="UP001153620"/>
    </source>
</evidence>
<dbReference type="Pfam" id="PF02244">
    <property type="entry name" value="Propep_M14"/>
    <property type="match status" value="1"/>
</dbReference>
<feature type="signal peptide" evidence="16">
    <location>
        <begin position="1"/>
        <end position="19"/>
    </location>
</feature>
<keyword evidence="9" id="KW-0378">Hydrolase</keyword>
<sequence>MLDKSIILLSLCLISAVMSCGQDENKARYDNYRLVRLTLKTTDHVDLLQELEEESDSYTFYGHALRPDQNLTVLVAAHKIYEMQDIVERNGMDCTVLQPNIQKLIDDEDSTVKSKNTPASEFDWDHYFHLETIFSWMDKQIAENDFVEALHLGSTYEGLPIRGLKISKKSGNTGIFVEAGIHAREWISPAVATYLIDQLIHSEDPEVVDLAENFDWYFVPVLNADGYKYTFEKDRLWRKNTKPYGRCKGVDLNRNFDIHWSGTGSSTKKCTYDFCGSKAFSEPEALAVKLFLDEFANKNKIQTYFSLHSFSQLYMFPFGFTTDRARNYDDLKKIGEKAVEAIKNTHGKIYQTGSSIETIYPNSGDSMDFVYSNYNIPIVYTIELRGPPETPTLFILPAAEIKPTCEEILNSFIAALKEARQLGYYKRDEL</sequence>
<evidence type="ECO:0000256" key="6">
    <source>
        <dbReference type="ARBA" id="ARBA00022670"/>
    </source>
</evidence>
<evidence type="ECO:0000256" key="16">
    <source>
        <dbReference type="SAM" id="SignalP"/>
    </source>
</evidence>
<feature type="domain" description="Peptidase M14" evidence="17">
    <location>
        <begin position="126"/>
        <end position="419"/>
    </location>
</feature>
<keyword evidence="4" id="KW-0964">Secreted</keyword>
<evidence type="ECO:0000256" key="7">
    <source>
        <dbReference type="ARBA" id="ARBA00022723"/>
    </source>
</evidence>
<name>A0A9N9RS02_9DIPT</name>
<dbReference type="PROSITE" id="PS00133">
    <property type="entry name" value="CARBOXYPEPT_ZN_2"/>
    <property type="match status" value="1"/>
</dbReference>
<dbReference type="AlphaFoldDB" id="A0A9N9RS02"/>
<evidence type="ECO:0000313" key="18">
    <source>
        <dbReference type="EMBL" id="CAG9802308.1"/>
    </source>
</evidence>
<keyword evidence="5" id="KW-0121">Carboxypeptidase</keyword>
<evidence type="ECO:0000256" key="9">
    <source>
        <dbReference type="ARBA" id="ARBA00022801"/>
    </source>
</evidence>
<dbReference type="Gene3D" id="3.30.70.340">
    <property type="entry name" value="Metallocarboxypeptidase-like"/>
    <property type="match status" value="1"/>
</dbReference>
<dbReference type="SUPFAM" id="SSF53187">
    <property type="entry name" value="Zn-dependent exopeptidases"/>
    <property type="match status" value="1"/>
</dbReference>
<dbReference type="OrthoDB" id="3626597at2759"/>
<evidence type="ECO:0000256" key="11">
    <source>
        <dbReference type="ARBA" id="ARBA00023049"/>
    </source>
</evidence>
<dbReference type="Gene3D" id="3.40.630.10">
    <property type="entry name" value="Zn peptidases"/>
    <property type="match status" value="1"/>
</dbReference>
<dbReference type="FunFam" id="3.30.70.340:FF:000002">
    <property type="entry name" value="Carboxypeptidase A"/>
    <property type="match status" value="1"/>
</dbReference>
<evidence type="ECO:0000256" key="3">
    <source>
        <dbReference type="ARBA" id="ARBA00005988"/>
    </source>
</evidence>
<dbReference type="PROSITE" id="PS52035">
    <property type="entry name" value="PEPTIDASE_M14"/>
    <property type="match status" value="1"/>
</dbReference>
<keyword evidence="7" id="KW-0479">Metal-binding</keyword>
<dbReference type="CDD" id="cd03860">
    <property type="entry name" value="M14_CP_A-B_like"/>
    <property type="match status" value="1"/>
</dbReference>
<dbReference type="InterPro" id="IPR000834">
    <property type="entry name" value="Peptidase_M14"/>
</dbReference>
<dbReference type="SMART" id="SM00631">
    <property type="entry name" value="Zn_pept"/>
    <property type="match status" value="1"/>
</dbReference>
<evidence type="ECO:0000256" key="1">
    <source>
        <dbReference type="ARBA" id="ARBA00001947"/>
    </source>
</evidence>
<accession>A0A9N9RS02</accession>
<keyword evidence="11" id="KW-0482">Metalloprotease</keyword>
<dbReference type="InterPro" id="IPR036990">
    <property type="entry name" value="M14A-like_propep"/>
</dbReference>
<organism evidence="18 19">
    <name type="scientific">Chironomus riparius</name>
    <dbReference type="NCBI Taxonomy" id="315576"/>
    <lineage>
        <taxon>Eukaryota</taxon>
        <taxon>Metazoa</taxon>
        <taxon>Ecdysozoa</taxon>
        <taxon>Arthropoda</taxon>
        <taxon>Hexapoda</taxon>
        <taxon>Insecta</taxon>
        <taxon>Pterygota</taxon>
        <taxon>Neoptera</taxon>
        <taxon>Endopterygota</taxon>
        <taxon>Diptera</taxon>
        <taxon>Nematocera</taxon>
        <taxon>Chironomoidea</taxon>
        <taxon>Chironomidae</taxon>
        <taxon>Chironominae</taxon>
        <taxon>Chironomus</taxon>
    </lineage>
</organism>
<reference evidence="18" key="1">
    <citation type="submission" date="2022-01" db="EMBL/GenBank/DDBJ databases">
        <authorList>
            <person name="King R."/>
        </authorList>
    </citation>
    <scope>NUCLEOTIDE SEQUENCE</scope>
</reference>
<comment type="subcellular location">
    <subcellularLocation>
        <location evidence="2">Secreted</location>
    </subcellularLocation>
</comment>
<dbReference type="GO" id="GO:0005615">
    <property type="term" value="C:extracellular space"/>
    <property type="evidence" value="ECO:0007669"/>
    <property type="project" value="TreeGrafter"/>
</dbReference>
<keyword evidence="8 16" id="KW-0732">Signal</keyword>
<evidence type="ECO:0000256" key="2">
    <source>
        <dbReference type="ARBA" id="ARBA00004613"/>
    </source>
</evidence>
<protein>
    <recommendedName>
        <fullName evidence="14">Zinc carboxypeptidase A 1</fullName>
    </recommendedName>
</protein>
<dbReference type="GO" id="GO:0008270">
    <property type="term" value="F:zinc ion binding"/>
    <property type="evidence" value="ECO:0007669"/>
    <property type="project" value="InterPro"/>
</dbReference>
<evidence type="ECO:0000256" key="4">
    <source>
        <dbReference type="ARBA" id="ARBA00022525"/>
    </source>
</evidence>
<keyword evidence="10" id="KW-0862">Zinc</keyword>
<comment type="function">
    <text evidence="13">Involved in the digestion of the blood meal.</text>
</comment>
<evidence type="ECO:0000259" key="17">
    <source>
        <dbReference type="PROSITE" id="PS52035"/>
    </source>
</evidence>
<dbReference type="GO" id="GO:0004181">
    <property type="term" value="F:metallocarboxypeptidase activity"/>
    <property type="evidence" value="ECO:0007669"/>
    <property type="project" value="InterPro"/>
</dbReference>
<dbReference type="Proteomes" id="UP001153620">
    <property type="component" value="Chromosome 2"/>
</dbReference>
<dbReference type="PANTHER" id="PTHR11705:SF60">
    <property type="entry name" value="FI16720P1"/>
    <property type="match status" value="1"/>
</dbReference>
<keyword evidence="19" id="KW-1185">Reference proteome</keyword>
<gene>
    <name evidence="18" type="ORF">CHIRRI_LOCUS5221</name>
</gene>
<keyword evidence="12" id="KW-1015">Disulfide bond</keyword>
<dbReference type="PANTHER" id="PTHR11705">
    <property type="entry name" value="PROTEASE FAMILY M14 CARBOXYPEPTIDASE A,B"/>
    <property type="match status" value="1"/>
</dbReference>
<dbReference type="PRINTS" id="PR00765">
    <property type="entry name" value="CRBOXYPTASEA"/>
</dbReference>
<dbReference type="EMBL" id="OU895878">
    <property type="protein sequence ID" value="CAG9802308.1"/>
    <property type="molecule type" value="Genomic_DNA"/>
</dbReference>